<evidence type="ECO:0000256" key="4">
    <source>
        <dbReference type="ARBA" id="ARBA00022679"/>
    </source>
</evidence>
<dbReference type="GO" id="GO:0004674">
    <property type="term" value="F:protein serine/threonine kinase activity"/>
    <property type="evidence" value="ECO:0007669"/>
    <property type="project" value="UniProtKB-KW"/>
</dbReference>
<keyword evidence="4" id="KW-0808">Transferase</keyword>
<evidence type="ECO:0000256" key="10">
    <source>
        <dbReference type="PROSITE-ProRule" id="PRU10141"/>
    </source>
</evidence>
<keyword evidence="14" id="KW-1185">Reference proteome</keyword>
<keyword evidence="5 10" id="KW-0547">Nucleotide-binding</keyword>
<dbReference type="CDD" id="cd05581">
    <property type="entry name" value="STKc_PDK1"/>
    <property type="match status" value="1"/>
</dbReference>
<dbReference type="GO" id="GO:0010606">
    <property type="term" value="P:positive regulation of cytoplasmic mRNA processing body assembly"/>
    <property type="evidence" value="ECO:0007669"/>
    <property type="project" value="UniProtKB-ARBA"/>
</dbReference>
<keyword evidence="7 10" id="KW-0067">ATP-binding</keyword>
<evidence type="ECO:0000256" key="3">
    <source>
        <dbReference type="ARBA" id="ARBA00022527"/>
    </source>
</evidence>
<comment type="catalytic activity">
    <reaction evidence="8">
        <text>L-threonyl-[protein] + ATP = O-phospho-L-threonyl-[protein] + ADP + H(+)</text>
        <dbReference type="Rhea" id="RHEA:46608"/>
        <dbReference type="Rhea" id="RHEA-COMP:11060"/>
        <dbReference type="Rhea" id="RHEA-COMP:11605"/>
        <dbReference type="ChEBI" id="CHEBI:15378"/>
        <dbReference type="ChEBI" id="CHEBI:30013"/>
        <dbReference type="ChEBI" id="CHEBI:30616"/>
        <dbReference type="ChEBI" id="CHEBI:61977"/>
        <dbReference type="ChEBI" id="CHEBI:456216"/>
        <dbReference type="EC" id="2.7.11.1"/>
    </reaction>
</comment>
<evidence type="ECO:0000313" key="14">
    <source>
        <dbReference type="Proteomes" id="UP000008673"/>
    </source>
</evidence>
<sequence>MARKRSAIDFQFGECIGEGSYSKVYRGVSIHNHRTYAIKILSKSHIHRENKRKYVNIEKDTLNILGKHPGIVTLYYTFQDEKSLYFVIDFAKNGELLSLIRKMGSLSETLSKYYFVQLIDAVEFIHSKGIIHRDLKPENVLLNHEWKLMITDFGAAKILSQEEMANGRSMQPIDEAGREMSNQTSNGSFVGTAEYVSPELLKYNICGFECDLWALGCILYQFIVGRPPFKGQTEYLTFEKIISLDYSFPKNYFVPPQVEQVIRSLLVVEPEKRCNIEDLKRQPWLENIDWDNKDFIWRTKVPKLEAYNPRLHNLLQSRQASPSNSSSNLYGPSDGKISSKTPSVPQNALKRQIMNAQNNPQLMNKVLSHRLAEKDQDVKNRVLANQLAPVAANTTSIRKSPISSELRNKNDIVERRNSLQFVNGDSSSITPPASEPPSPSETSLRTTLRMVGPRHSQAMTSSIKTPPLSTNTDSRTSNSPSFQTSVKRVSSDSLSKSSLSSVLPKRGDQPERKPIMRAPSINELLGIPQPSSQAVSAAGAIGNMMSHKRALQASQNVSSSQYQQHQQQQMINPILLDKQIPKSITNKLMANEYILKLDNILKSELTHKPNQFVPQGHTLDDNILNKVITENYQSLNRDLKSCILIITSMARLLIYEINSDFKLQNPQSSTQLQAMDFYSKIVEVKLTNRNVSMYDYEFDEELKEGYLILELMNMNKLIFLSAYDSKTLVRGGINSNVRVGFKVNESVSWIDSLLKARELLRQSKESGSDTAAKVSTNTVPKRPSRPASASKPVRRSSSQNGTVSSVSSGIKQMDLSDKSSAAAAAAVAIGKNAH</sequence>
<dbReference type="GO" id="GO:0060211">
    <property type="term" value="P:regulation of nuclear-transcribed mRNA poly(A) tail shortening"/>
    <property type="evidence" value="ECO:0007669"/>
    <property type="project" value="UniProtKB-ARBA"/>
</dbReference>
<dbReference type="EMBL" id="AEOI02000007">
    <property type="protein sequence ID" value="ESW99646.1"/>
    <property type="molecule type" value="Genomic_DNA"/>
</dbReference>
<dbReference type="AlphaFoldDB" id="W1QF76"/>
<dbReference type="eggNOG" id="KOG0592">
    <property type="taxonomic scope" value="Eukaryota"/>
</dbReference>
<feature type="region of interest" description="Disordered" evidence="11">
    <location>
        <begin position="765"/>
        <end position="815"/>
    </location>
</feature>
<dbReference type="PROSITE" id="PS50011">
    <property type="entry name" value="PROTEIN_KINASE_DOM"/>
    <property type="match status" value="1"/>
</dbReference>
<evidence type="ECO:0000256" key="9">
    <source>
        <dbReference type="ARBA" id="ARBA00048679"/>
    </source>
</evidence>
<dbReference type="KEGG" id="opa:HPODL_03523"/>
<dbReference type="InterPro" id="IPR039046">
    <property type="entry name" value="PDPK1"/>
</dbReference>
<evidence type="ECO:0000256" key="11">
    <source>
        <dbReference type="SAM" id="MobiDB-lite"/>
    </source>
</evidence>
<feature type="region of interest" description="Disordered" evidence="11">
    <location>
        <begin position="419"/>
        <end position="514"/>
    </location>
</feature>
<dbReference type="InterPro" id="IPR008271">
    <property type="entry name" value="Ser/Thr_kinase_AS"/>
</dbReference>
<dbReference type="OMA" id="CHPNITN"/>
<dbReference type="GO" id="GO:0032511">
    <property type="term" value="P:late endosome to vacuole transport via multivesicular body sorting pathway"/>
    <property type="evidence" value="ECO:0007669"/>
    <property type="project" value="UniProtKB-ARBA"/>
</dbReference>
<dbReference type="FunFam" id="1.10.510.10:FF:000534">
    <property type="entry name" value="Serine/threonine-protein kinase PKH2"/>
    <property type="match status" value="1"/>
</dbReference>
<dbReference type="Pfam" id="PF25347">
    <property type="entry name" value="PH_PKH3_C"/>
    <property type="match status" value="1"/>
</dbReference>
<feature type="compositionally biased region" description="Low complexity" evidence="11">
    <location>
        <begin position="485"/>
        <end position="504"/>
    </location>
</feature>
<dbReference type="GO" id="GO:0030447">
    <property type="term" value="P:filamentous growth"/>
    <property type="evidence" value="ECO:0007669"/>
    <property type="project" value="UniProtKB-ARBA"/>
</dbReference>
<name>W1QF76_OGAPD</name>
<dbReference type="Proteomes" id="UP000008673">
    <property type="component" value="Unassembled WGS sequence"/>
</dbReference>
<feature type="compositionally biased region" description="Basic and acidic residues" evidence="11">
    <location>
        <begin position="505"/>
        <end position="514"/>
    </location>
</feature>
<dbReference type="Pfam" id="PF00069">
    <property type="entry name" value="Pkinase"/>
    <property type="match status" value="1"/>
</dbReference>
<evidence type="ECO:0000256" key="6">
    <source>
        <dbReference type="ARBA" id="ARBA00022777"/>
    </source>
</evidence>
<dbReference type="InterPro" id="IPR011009">
    <property type="entry name" value="Kinase-like_dom_sf"/>
</dbReference>
<reference evidence="13 14" key="1">
    <citation type="journal article" date="2013" name="BMC Genomics">
        <title>Genome sequence and analysis of methylotrophic yeast Hansenula polymorpha DL1.</title>
        <authorList>
            <person name="Ravin N.V."/>
            <person name="Eldarov M.A."/>
            <person name="Kadnikov V.V."/>
            <person name="Beletsky A.V."/>
            <person name="Schneider J."/>
            <person name="Mardanova E.S."/>
            <person name="Smekalova E.M."/>
            <person name="Zvereva M.I."/>
            <person name="Dontsova O.A."/>
            <person name="Mardanov A.V."/>
            <person name="Skryabin K.G."/>
        </authorList>
    </citation>
    <scope>NUCLEOTIDE SEQUENCE [LARGE SCALE GENOMIC DNA]</scope>
    <source>
        <strain evidence="14">ATCC 26012 / BCRC 20466 / JCM 22074 / NRRL Y-7560 / DL-1</strain>
    </source>
</reference>
<organism evidence="13 14">
    <name type="scientific">Ogataea parapolymorpha (strain ATCC 26012 / BCRC 20466 / JCM 22074 / NRRL Y-7560 / DL-1)</name>
    <name type="common">Yeast</name>
    <name type="synonym">Hansenula polymorpha</name>
    <dbReference type="NCBI Taxonomy" id="871575"/>
    <lineage>
        <taxon>Eukaryota</taxon>
        <taxon>Fungi</taxon>
        <taxon>Dikarya</taxon>
        <taxon>Ascomycota</taxon>
        <taxon>Saccharomycotina</taxon>
        <taxon>Pichiomycetes</taxon>
        <taxon>Pichiales</taxon>
        <taxon>Pichiaceae</taxon>
        <taxon>Ogataea</taxon>
    </lineage>
</organism>
<dbReference type="GO" id="GO:0000196">
    <property type="term" value="P:cell integrity MAPK cascade"/>
    <property type="evidence" value="ECO:0007669"/>
    <property type="project" value="UniProtKB-ARBA"/>
</dbReference>
<dbReference type="InterPro" id="IPR000719">
    <property type="entry name" value="Prot_kinase_dom"/>
</dbReference>
<dbReference type="InterPro" id="IPR017441">
    <property type="entry name" value="Protein_kinase_ATP_BS"/>
</dbReference>
<comment type="similarity">
    <text evidence="1">Belongs to the protein kinase superfamily. AGC Ser/Thr protein kinase family. PDPK1 subfamily.</text>
</comment>
<evidence type="ECO:0000256" key="8">
    <source>
        <dbReference type="ARBA" id="ARBA00047899"/>
    </source>
</evidence>
<dbReference type="PROSITE" id="PS00107">
    <property type="entry name" value="PROTEIN_KINASE_ATP"/>
    <property type="match status" value="1"/>
</dbReference>
<dbReference type="FunFam" id="3.30.200.20:FF:000191">
    <property type="entry name" value="3-phosphoinositide-dependent protein kinase 2-like"/>
    <property type="match status" value="1"/>
</dbReference>
<proteinExistence type="inferred from homology"/>
<dbReference type="PANTHER" id="PTHR24356:SF163">
    <property type="entry name" value="3-PHOSPHOINOSITIDE-DEPENDENT PROTEIN KINASE 1-RELATED"/>
    <property type="match status" value="1"/>
</dbReference>
<dbReference type="InterPro" id="IPR050236">
    <property type="entry name" value="Ser_Thr_kinase_AGC"/>
</dbReference>
<dbReference type="Gene3D" id="1.10.510.10">
    <property type="entry name" value="Transferase(Phosphotransferase) domain 1"/>
    <property type="match status" value="1"/>
</dbReference>
<dbReference type="Gene3D" id="3.30.200.20">
    <property type="entry name" value="Phosphorylase Kinase, domain 1"/>
    <property type="match status" value="1"/>
</dbReference>
<evidence type="ECO:0000313" key="13">
    <source>
        <dbReference type="EMBL" id="ESW99646.1"/>
    </source>
</evidence>
<dbReference type="PANTHER" id="PTHR24356">
    <property type="entry name" value="SERINE/THREONINE-PROTEIN KINASE"/>
    <property type="match status" value="1"/>
</dbReference>
<dbReference type="SMART" id="SM00220">
    <property type="entry name" value="S_TKc"/>
    <property type="match status" value="1"/>
</dbReference>
<protein>
    <recommendedName>
        <fullName evidence="2">non-specific serine/threonine protein kinase</fullName>
        <ecNumber evidence="2">2.7.11.1</ecNumber>
    </recommendedName>
</protein>
<dbReference type="RefSeq" id="XP_013935318.1">
    <property type="nucleotide sequence ID" value="XM_014079843.1"/>
</dbReference>
<keyword evidence="3" id="KW-0723">Serine/threonine-protein kinase</keyword>
<evidence type="ECO:0000256" key="1">
    <source>
        <dbReference type="ARBA" id="ARBA00010006"/>
    </source>
</evidence>
<feature type="domain" description="Protein kinase" evidence="12">
    <location>
        <begin position="10"/>
        <end position="285"/>
    </location>
</feature>
<dbReference type="STRING" id="871575.W1QF76"/>
<dbReference type="OrthoDB" id="347657at2759"/>
<keyword evidence="6" id="KW-0418">Kinase</keyword>
<evidence type="ECO:0000256" key="5">
    <source>
        <dbReference type="ARBA" id="ARBA00022741"/>
    </source>
</evidence>
<comment type="caution">
    <text evidence="13">The sequence shown here is derived from an EMBL/GenBank/DDBJ whole genome shotgun (WGS) entry which is preliminary data.</text>
</comment>
<dbReference type="GeneID" id="25772961"/>
<feature type="compositionally biased region" description="Polar residues" evidence="11">
    <location>
        <begin position="457"/>
        <end position="484"/>
    </location>
</feature>
<dbReference type="HOGENOM" id="CLU_008400_1_0_1"/>
<comment type="catalytic activity">
    <reaction evidence="9">
        <text>L-seryl-[protein] + ATP = O-phospho-L-seryl-[protein] + ADP + H(+)</text>
        <dbReference type="Rhea" id="RHEA:17989"/>
        <dbReference type="Rhea" id="RHEA-COMP:9863"/>
        <dbReference type="Rhea" id="RHEA-COMP:11604"/>
        <dbReference type="ChEBI" id="CHEBI:15378"/>
        <dbReference type="ChEBI" id="CHEBI:29999"/>
        <dbReference type="ChEBI" id="CHEBI:30616"/>
        <dbReference type="ChEBI" id="CHEBI:83421"/>
        <dbReference type="ChEBI" id="CHEBI:456216"/>
        <dbReference type="EC" id="2.7.11.1"/>
    </reaction>
</comment>
<dbReference type="EC" id="2.7.11.1" evidence="2"/>
<accession>W1QF76</accession>
<dbReference type="SUPFAM" id="SSF56112">
    <property type="entry name" value="Protein kinase-like (PK-like)"/>
    <property type="match status" value="1"/>
</dbReference>
<evidence type="ECO:0000256" key="7">
    <source>
        <dbReference type="ARBA" id="ARBA00022840"/>
    </source>
</evidence>
<dbReference type="PROSITE" id="PS00108">
    <property type="entry name" value="PROTEIN_KINASE_ST"/>
    <property type="match status" value="1"/>
</dbReference>
<evidence type="ECO:0000256" key="2">
    <source>
        <dbReference type="ARBA" id="ARBA00012513"/>
    </source>
</evidence>
<feature type="compositionally biased region" description="Low complexity" evidence="11">
    <location>
        <begin position="317"/>
        <end position="333"/>
    </location>
</feature>
<feature type="binding site" evidence="10">
    <location>
        <position position="39"/>
    </location>
    <ligand>
        <name>ATP</name>
        <dbReference type="ChEBI" id="CHEBI:30616"/>
    </ligand>
</feature>
<gene>
    <name evidence="13" type="ORF">HPODL_03523</name>
</gene>
<feature type="compositionally biased region" description="Low complexity" evidence="11">
    <location>
        <begin position="796"/>
        <end position="809"/>
    </location>
</feature>
<feature type="region of interest" description="Disordered" evidence="11">
    <location>
        <begin position="317"/>
        <end position="343"/>
    </location>
</feature>
<evidence type="ECO:0000259" key="12">
    <source>
        <dbReference type="PROSITE" id="PS50011"/>
    </source>
</evidence>
<dbReference type="GO" id="GO:0005524">
    <property type="term" value="F:ATP binding"/>
    <property type="evidence" value="ECO:0007669"/>
    <property type="project" value="UniProtKB-UniRule"/>
</dbReference>
<dbReference type="InterPro" id="IPR057614">
    <property type="entry name" value="PH_PKH3_C"/>
</dbReference>